<dbReference type="PANTHER" id="PTHR43130:SF15">
    <property type="entry name" value="THIJ_PFPI FAMILY PROTEIN (AFU_ORTHOLOGUE AFUA_5G14240)"/>
    <property type="match status" value="1"/>
</dbReference>
<gene>
    <name evidence="2" type="ORF">SCHPADRAFT_914801</name>
</gene>
<dbReference type="CDD" id="cd03139">
    <property type="entry name" value="GATase1_PfpI_2"/>
    <property type="match status" value="1"/>
</dbReference>
<keyword evidence="2" id="KW-0315">Glutamine amidotransferase</keyword>
<organism evidence="2 3">
    <name type="scientific">Schizopora paradoxa</name>
    <dbReference type="NCBI Taxonomy" id="27342"/>
    <lineage>
        <taxon>Eukaryota</taxon>
        <taxon>Fungi</taxon>
        <taxon>Dikarya</taxon>
        <taxon>Basidiomycota</taxon>
        <taxon>Agaricomycotina</taxon>
        <taxon>Agaricomycetes</taxon>
        <taxon>Hymenochaetales</taxon>
        <taxon>Schizoporaceae</taxon>
        <taxon>Schizopora</taxon>
    </lineage>
</organism>
<protein>
    <submittedName>
        <fullName evidence="2">Class I glutamine amidotransferase-like protein</fullName>
    </submittedName>
</protein>
<feature type="domain" description="DJ-1/PfpI" evidence="1">
    <location>
        <begin position="39"/>
        <end position="188"/>
    </location>
</feature>
<dbReference type="InterPro" id="IPR052158">
    <property type="entry name" value="INH-QAR"/>
</dbReference>
<dbReference type="Gene3D" id="3.40.50.880">
    <property type="match status" value="1"/>
</dbReference>
<dbReference type="OrthoDB" id="543156at2759"/>
<evidence type="ECO:0000313" key="2">
    <source>
        <dbReference type="EMBL" id="KLO14623.1"/>
    </source>
</evidence>
<sequence>MSLPEAWNVAICLFNNVTALDFQGPIELFGFLSPASLERRGSSLFDPKIALNLHYLSTTLDPITPISGPKMNPTDVYSSTKQYDILLIPGGPGARPGVVPDELLAFIKKQAPGAQYILSVCTGSWILAGTGLLDGKRATTNKAAFARCKEATSDSIQWVPKARWVVDGNIWTSSGVTAGMDMANAFLTHVYGEKTTKQIRNIIELSAKEETDDEFAHEHGLV</sequence>
<keyword evidence="3" id="KW-1185">Reference proteome</keyword>
<dbReference type="SUPFAM" id="SSF52317">
    <property type="entry name" value="Class I glutamine amidotransferase-like"/>
    <property type="match status" value="1"/>
</dbReference>
<evidence type="ECO:0000259" key="1">
    <source>
        <dbReference type="Pfam" id="PF01965"/>
    </source>
</evidence>
<dbReference type="GO" id="GO:0016740">
    <property type="term" value="F:transferase activity"/>
    <property type="evidence" value="ECO:0007669"/>
    <property type="project" value="UniProtKB-KW"/>
</dbReference>
<dbReference type="STRING" id="27342.A0A0H2RYQ1"/>
<dbReference type="Proteomes" id="UP000053477">
    <property type="component" value="Unassembled WGS sequence"/>
</dbReference>
<keyword evidence="2" id="KW-0808">Transferase</keyword>
<evidence type="ECO:0000313" key="3">
    <source>
        <dbReference type="Proteomes" id="UP000053477"/>
    </source>
</evidence>
<dbReference type="AlphaFoldDB" id="A0A0H2RYQ1"/>
<dbReference type="InterPro" id="IPR002818">
    <property type="entry name" value="DJ-1/PfpI"/>
</dbReference>
<dbReference type="PANTHER" id="PTHR43130">
    <property type="entry name" value="ARAC-FAMILY TRANSCRIPTIONAL REGULATOR"/>
    <property type="match status" value="1"/>
</dbReference>
<dbReference type="InParanoid" id="A0A0H2RYQ1"/>
<name>A0A0H2RYQ1_9AGAM</name>
<accession>A0A0H2RYQ1</accession>
<dbReference type="Pfam" id="PF01965">
    <property type="entry name" value="DJ-1_PfpI"/>
    <property type="match status" value="1"/>
</dbReference>
<proteinExistence type="predicted"/>
<reference evidence="2 3" key="1">
    <citation type="submission" date="2015-04" db="EMBL/GenBank/DDBJ databases">
        <title>Complete genome sequence of Schizopora paradoxa KUC8140, a cosmopolitan wood degrader in East Asia.</title>
        <authorList>
            <consortium name="DOE Joint Genome Institute"/>
            <person name="Min B."/>
            <person name="Park H."/>
            <person name="Jang Y."/>
            <person name="Kim J.-J."/>
            <person name="Kim K.H."/>
            <person name="Pangilinan J."/>
            <person name="Lipzen A."/>
            <person name="Riley R."/>
            <person name="Grigoriev I.V."/>
            <person name="Spatafora J.W."/>
            <person name="Choi I.-G."/>
        </authorList>
    </citation>
    <scope>NUCLEOTIDE SEQUENCE [LARGE SCALE GENOMIC DNA]</scope>
    <source>
        <strain evidence="2 3">KUC8140</strain>
    </source>
</reference>
<dbReference type="EMBL" id="KQ085941">
    <property type="protein sequence ID" value="KLO14623.1"/>
    <property type="molecule type" value="Genomic_DNA"/>
</dbReference>
<dbReference type="InterPro" id="IPR029062">
    <property type="entry name" value="Class_I_gatase-like"/>
</dbReference>